<keyword evidence="3" id="KW-1185">Reference proteome</keyword>
<dbReference type="Proteomes" id="UP000215902">
    <property type="component" value="Unassembled WGS sequence"/>
</dbReference>
<feature type="compositionally biased region" description="Basic residues" evidence="1">
    <location>
        <begin position="42"/>
        <end position="56"/>
    </location>
</feature>
<evidence type="ECO:0000313" key="3">
    <source>
        <dbReference type="Proteomes" id="UP000215902"/>
    </source>
</evidence>
<evidence type="ECO:0000256" key="1">
    <source>
        <dbReference type="SAM" id="MobiDB-lite"/>
    </source>
</evidence>
<dbReference type="AlphaFoldDB" id="A0A267F0J0"/>
<gene>
    <name evidence="2" type="ORF">BOX15_Mlig033483g1</name>
</gene>
<sequence>MRDQLDLLSTCCSSDRSRFTGDDNSRIYHRLPEEACQDGGNKRKVKTKRRIKKLLKKPSLSK</sequence>
<organism evidence="2 3">
    <name type="scientific">Macrostomum lignano</name>
    <dbReference type="NCBI Taxonomy" id="282301"/>
    <lineage>
        <taxon>Eukaryota</taxon>
        <taxon>Metazoa</taxon>
        <taxon>Spiralia</taxon>
        <taxon>Lophotrochozoa</taxon>
        <taxon>Platyhelminthes</taxon>
        <taxon>Rhabditophora</taxon>
        <taxon>Macrostomorpha</taxon>
        <taxon>Macrostomida</taxon>
        <taxon>Macrostomidae</taxon>
        <taxon>Macrostomum</taxon>
    </lineage>
</organism>
<protein>
    <submittedName>
        <fullName evidence="2">Uncharacterized protein</fullName>
    </submittedName>
</protein>
<evidence type="ECO:0000313" key="2">
    <source>
        <dbReference type="EMBL" id="PAA67261.1"/>
    </source>
</evidence>
<feature type="region of interest" description="Disordered" evidence="1">
    <location>
        <begin position="37"/>
        <end position="62"/>
    </location>
</feature>
<reference evidence="2 3" key="1">
    <citation type="submission" date="2017-06" db="EMBL/GenBank/DDBJ databases">
        <title>A platform for efficient transgenesis in Macrostomum lignano, a flatworm model organism for stem cell research.</title>
        <authorList>
            <person name="Berezikov E."/>
        </authorList>
    </citation>
    <scope>NUCLEOTIDE SEQUENCE [LARGE SCALE GENOMIC DNA]</scope>
    <source>
        <strain evidence="2">DV1</strain>
        <tissue evidence="2">Whole organism</tissue>
    </source>
</reference>
<dbReference type="EMBL" id="NIVC01001498">
    <property type="protein sequence ID" value="PAA67261.1"/>
    <property type="molecule type" value="Genomic_DNA"/>
</dbReference>
<accession>A0A267F0J0</accession>
<comment type="caution">
    <text evidence="2">The sequence shown here is derived from an EMBL/GenBank/DDBJ whole genome shotgun (WGS) entry which is preliminary data.</text>
</comment>
<name>A0A267F0J0_9PLAT</name>
<proteinExistence type="predicted"/>